<keyword evidence="6" id="KW-0805">Transcription regulation</keyword>
<feature type="compositionally biased region" description="Low complexity" evidence="9">
    <location>
        <begin position="708"/>
        <end position="726"/>
    </location>
</feature>
<dbReference type="Proteomes" id="UP001153709">
    <property type="component" value="Chromosome 1"/>
</dbReference>
<keyword evidence="11" id="KW-1185">Reference proteome</keyword>
<feature type="compositionally biased region" description="Basic and acidic residues" evidence="9">
    <location>
        <begin position="85"/>
        <end position="96"/>
    </location>
</feature>
<feature type="compositionally biased region" description="Basic and acidic residues" evidence="9">
    <location>
        <begin position="565"/>
        <end position="577"/>
    </location>
</feature>
<feature type="compositionally biased region" description="Polar residues" evidence="9">
    <location>
        <begin position="513"/>
        <end position="531"/>
    </location>
</feature>
<feature type="compositionally biased region" description="Polar residues" evidence="9">
    <location>
        <begin position="829"/>
        <end position="838"/>
    </location>
</feature>
<organism evidence="10 11">
    <name type="scientific">Diabrotica balteata</name>
    <name type="common">Banded cucumber beetle</name>
    <dbReference type="NCBI Taxonomy" id="107213"/>
    <lineage>
        <taxon>Eukaryota</taxon>
        <taxon>Metazoa</taxon>
        <taxon>Ecdysozoa</taxon>
        <taxon>Arthropoda</taxon>
        <taxon>Hexapoda</taxon>
        <taxon>Insecta</taxon>
        <taxon>Pterygota</taxon>
        <taxon>Neoptera</taxon>
        <taxon>Endopterygota</taxon>
        <taxon>Coleoptera</taxon>
        <taxon>Polyphaga</taxon>
        <taxon>Cucujiformia</taxon>
        <taxon>Chrysomeloidea</taxon>
        <taxon>Chrysomelidae</taxon>
        <taxon>Galerucinae</taxon>
        <taxon>Diabroticina</taxon>
        <taxon>Diabroticites</taxon>
        <taxon>Diabrotica</taxon>
    </lineage>
</organism>
<dbReference type="GO" id="GO:0000978">
    <property type="term" value="F:RNA polymerase II cis-regulatory region sequence-specific DNA binding"/>
    <property type="evidence" value="ECO:0007669"/>
    <property type="project" value="TreeGrafter"/>
</dbReference>
<feature type="compositionally biased region" description="Pro residues" evidence="9">
    <location>
        <begin position="266"/>
        <end position="287"/>
    </location>
</feature>
<feature type="region of interest" description="Disordered" evidence="9">
    <location>
        <begin position="335"/>
        <end position="728"/>
    </location>
</feature>
<keyword evidence="3" id="KW-0677">Repeat</keyword>
<feature type="compositionally biased region" description="Basic and acidic residues" evidence="9">
    <location>
        <begin position="947"/>
        <end position="980"/>
    </location>
</feature>
<dbReference type="EMBL" id="OU898276">
    <property type="protein sequence ID" value="CAG9826172.1"/>
    <property type="molecule type" value="Genomic_DNA"/>
</dbReference>
<name>A0A9N9SNI0_DIABA</name>
<evidence type="ECO:0000256" key="7">
    <source>
        <dbReference type="ARBA" id="ARBA00023163"/>
    </source>
</evidence>
<feature type="compositionally biased region" description="Polar residues" evidence="9">
    <location>
        <begin position="892"/>
        <end position="901"/>
    </location>
</feature>
<evidence type="ECO:0000256" key="6">
    <source>
        <dbReference type="ARBA" id="ARBA00023015"/>
    </source>
</evidence>
<keyword evidence="7" id="KW-0804">Transcription</keyword>
<feature type="region of interest" description="Disordered" evidence="9">
    <location>
        <begin position="804"/>
        <end position="905"/>
    </location>
</feature>
<dbReference type="PANTHER" id="PTHR23233">
    <property type="entry name" value="SAL-LIKE PROTEIN"/>
    <property type="match status" value="1"/>
</dbReference>
<evidence type="ECO:0000256" key="5">
    <source>
        <dbReference type="ARBA" id="ARBA00022833"/>
    </source>
</evidence>
<feature type="compositionally biased region" description="Pro residues" evidence="9">
    <location>
        <begin position="381"/>
        <end position="399"/>
    </location>
</feature>
<reference evidence="10" key="1">
    <citation type="submission" date="2022-01" db="EMBL/GenBank/DDBJ databases">
        <authorList>
            <person name="King R."/>
        </authorList>
    </citation>
    <scope>NUCLEOTIDE SEQUENCE</scope>
</reference>
<feature type="region of interest" description="Disordered" evidence="9">
    <location>
        <begin position="933"/>
        <end position="992"/>
    </location>
</feature>
<comment type="subcellular location">
    <subcellularLocation>
        <location evidence="1">Nucleus</location>
    </subcellularLocation>
</comment>
<evidence type="ECO:0000256" key="4">
    <source>
        <dbReference type="ARBA" id="ARBA00022771"/>
    </source>
</evidence>
<feature type="region of interest" description="Disordered" evidence="9">
    <location>
        <begin position="85"/>
        <end position="150"/>
    </location>
</feature>
<feature type="compositionally biased region" description="Polar residues" evidence="9">
    <location>
        <begin position="600"/>
        <end position="627"/>
    </location>
</feature>
<feature type="compositionally biased region" description="Basic and acidic residues" evidence="9">
    <location>
        <begin position="335"/>
        <end position="344"/>
    </location>
</feature>
<dbReference type="InterPro" id="IPR051565">
    <property type="entry name" value="Sal_C2H2-zinc-finger"/>
</dbReference>
<feature type="compositionally biased region" description="Polar residues" evidence="9">
    <location>
        <begin position="647"/>
        <end position="672"/>
    </location>
</feature>
<feature type="compositionally biased region" description="Polar residues" evidence="9">
    <location>
        <begin position="125"/>
        <end position="134"/>
    </location>
</feature>
<dbReference type="OrthoDB" id="8749569at2759"/>
<keyword evidence="8" id="KW-0539">Nucleus</keyword>
<dbReference type="GO" id="GO:0008270">
    <property type="term" value="F:zinc ion binding"/>
    <property type="evidence" value="ECO:0007669"/>
    <property type="project" value="UniProtKB-KW"/>
</dbReference>
<evidence type="ECO:0000313" key="10">
    <source>
        <dbReference type="EMBL" id="CAG9826172.1"/>
    </source>
</evidence>
<feature type="compositionally biased region" description="Pro residues" evidence="9">
    <location>
        <begin position="842"/>
        <end position="858"/>
    </location>
</feature>
<evidence type="ECO:0000256" key="1">
    <source>
        <dbReference type="ARBA" id="ARBA00004123"/>
    </source>
</evidence>
<dbReference type="GO" id="GO:0000981">
    <property type="term" value="F:DNA-binding transcription factor activity, RNA polymerase II-specific"/>
    <property type="evidence" value="ECO:0007669"/>
    <property type="project" value="TreeGrafter"/>
</dbReference>
<dbReference type="AlphaFoldDB" id="A0A9N9SNI0"/>
<dbReference type="PANTHER" id="PTHR23233:SF84">
    <property type="entry name" value="FI23031P1"/>
    <property type="match status" value="1"/>
</dbReference>
<feature type="compositionally biased region" description="Acidic residues" evidence="9">
    <location>
        <begin position="97"/>
        <end position="110"/>
    </location>
</feature>
<evidence type="ECO:0000256" key="3">
    <source>
        <dbReference type="ARBA" id="ARBA00022737"/>
    </source>
</evidence>
<feature type="compositionally biased region" description="Basic and acidic residues" evidence="9">
    <location>
        <begin position="859"/>
        <end position="874"/>
    </location>
</feature>
<feature type="compositionally biased region" description="Basic and acidic residues" evidence="9">
    <location>
        <begin position="423"/>
        <end position="445"/>
    </location>
</feature>
<protein>
    <submittedName>
        <fullName evidence="10">Uncharacterized protein</fullName>
    </submittedName>
</protein>
<evidence type="ECO:0000313" key="11">
    <source>
        <dbReference type="Proteomes" id="UP001153709"/>
    </source>
</evidence>
<evidence type="ECO:0000256" key="9">
    <source>
        <dbReference type="SAM" id="MobiDB-lite"/>
    </source>
</evidence>
<keyword evidence="2" id="KW-0479">Metal-binding</keyword>
<keyword evidence="4" id="KW-0863">Zinc-finger</keyword>
<evidence type="ECO:0000256" key="8">
    <source>
        <dbReference type="ARBA" id="ARBA00023242"/>
    </source>
</evidence>
<gene>
    <name evidence="10" type="ORF">DIABBA_LOCUS314</name>
</gene>
<feature type="region of interest" description="Disordered" evidence="9">
    <location>
        <begin position="223"/>
        <end position="297"/>
    </location>
</feature>
<feature type="compositionally biased region" description="Polar residues" evidence="9">
    <location>
        <begin position="447"/>
        <end position="457"/>
    </location>
</feature>
<accession>A0A9N9SNI0</accession>
<feature type="compositionally biased region" description="Basic and acidic residues" evidence="9">
    <location>
        <begin position="463"/>
        <end position="473"/>
    </location>
</feature>
<keyword evidence="5" id="KW-0862">Zinc</keyword>
<sequence>MILEEEEEAVSMKLRSMNNPDEYDHIYNIIVNWHRRKIKDEDTPCIDVPTIPEVLPEVLMCQRCQEQFTEVQDYVTHKEECDKKAIKHDDPAHSDPEDMVVSEDDDDDEETGGKRLERMRRNRQDAANNNSVEENSPDDDSQRLEFPFPIPAAAPGHVTLEALQNTKVAVAQFAATAMANNADNEAALQELAVLQSTLFTLQHQQVLQLQLINQLQQQLQIDRRKEEEEATAGSPAPSDNEVENTQVESPPPAPQALPVSREPTPASLPPPMPPNIQPSPAVEPPMPEIKTPTSLPMQIQPPMCSISSSLASTIITHNDEQLLEEPNTLEMLQKRAQEVLDRPPHPPHLGFPGGPHFPPTSLPLFRPQGPPPPDILGNRLPPSPHRLLDPPPRLFPPHPLFLKREEQETPADLSKPPRSPSPTEDKVHMPEPEENKDREPMEESKPLVSTPQVTPKQENNFIENEHENEHERYSSSIAYDECSNSSKYSNEDLLEQRSPGGEPSENIQDEPENLSSRHNSITGPLSISTGQRLPANFSFGHTSSPPSRFAAPGLSPISGLPMNMRCDRDIKSEHGSMDDDDDDDDDDAMSSLDNQHMPPFSSSPSDIQNTGMPVNTIASQFSGSGLSCSAEDLCSNRTTTPPPIQNGDKSPSQSGVTSPGSAELRSSPNHTPVQIPRPPSSQQACSPAPSDNSVGALDLTPRSQPANTSPGPSTPSGTPSLFPSFGLLPSGGQSPLMTSALSSLTSSVLTSTSFSPLRLAVGPIGTLVFCLPMTPGYASSRTKKAGNMKQHMLTHKIRDMPQHMFDNKPLSMSGDDSSTPLPPSLPKIENSTSDNEQSQPLAPLPPPQVLQPPQAPPPPEKHELESQQIKREPTETELPLPKRPPKIFSGVSLESNSSQNTRRNELNEISLVQNNHNGLTGAGKYSGLLGFGYPPPEAIRSQANSPERSERPPSHEPDTRGLWDLHFERKSAADAPREDLLPPTANREGLAA</sequence>
<proteinExistence type="predicted"/>
<feature type="compositionally biased region" description="Acidic residues" evidence="9">
    <location>
        <begin position="578"/>
        <end position="588"/>
    </location>
</feature>
<feature type="compositionally biased region" description="Polar residues" evidence="9">
    <location>
        <begin position="474"/>
        <end position="488"/>
    </location>
</feature>
<dbReference type="GO" id="GO:0005634">
    <property type="term" value="C:nucleus"/>
    <property type="evidence" value="ECO:0007669"/>
    <property type="project" value="UniProtKB-SubCell"/>
</dbReference>
<feature type="compositionally biased region" description="Low complexity" evidence="9">
    <location>
        <begin position="680"/>
        <end position="690"/>
    </location>
</feature>
<evidence type="ECO:0000256" key="2">
    <source>
        <dbReference type="ARBA" id="ARBA00022723"/>
    </source>
</evidence>